<evidence type="ECO:0000313" key="9">
    <source>
        <dbReference type="EMBL" id="RPE28540.1"/>
    </source>
</evidence>
<gene>
    <name evidence="9" type="ORF">EDD38_5677</name>
</gene>
<dbReference type="Gene3D" id="3.40.30.10">
    <property type="entry name" value="Glutaredoxin"/>
    <property type="match status" value="1"/>
</dbReference>
<feature type="region of interest" description="Disordered" evidence="6">
    <location>
        <begin position="89"/>
        <end position="118"/>
    </location>
</feature>
<keyword evidence="5" id="KW-0676">Redox-active center</keyword>
<evidence type="ECO:0000259" key="8">
    <source>
        <dbReference type="PROSITE" id="PS51352"/>
    </source>
</evidence>
<dbReference type="GO" id="GO:0016853">
    <property type="term" value="F:isomerase activity"/>
    <property type="evidence" value="ECO:0007669"/>
    <property type="project" value="UniProtKB-KW"/>
</dbReference>
<dbReference type="Proteomes" id="UP000266906">
    <property type="component" value="Unassembled WGS sequence"/>
</dbReference>
<dbReference type="AlphaFoldDB" id="A0A3N4RNJ4"/>
<keyword evidence="7" id="KW-0812">Transmembrane</keyword>
<evidence type="ECO:0000256" key="1">
    <source>
        <dbReference type="ARBA" id="ARBA00005791"/>
    </source>
</evidence>
<dbReference type="InterPro" id="IPR013766">
    <property type="entry name" value="Thioredoxin_domain"/>
</dbReference>
<evidence type="ECO:0000313" key="10">
    <source>
        <dbReference type="Proteomes" id="UP000266906"/>
    </source>
</evidence>
<evidence type="ECO:0000256" key="5">
    <source>
        <dbReference type="ARBA" id="ARBA00023284"/>
    </source>
</evidence>
<feature type="compositionally biased region" description="Low complexity" evidence="6">
    <location>
        <begin position="89"/>
        <end position="111"/>
    </location>
</feature>
<keyword evidence="7" id="KW-1133">Transmembrane helix</keyword>
<feature type="transmembrane region" description="Helical" evidence="7">
    <location>
        <begin position="61"/>
        <end position="81"/>
    </location>
</feature>
<feature type="region of interest" description="Disordered" evidence="6">
    <location>
        <begin position="1"/>
        <end position="31"/>
    </location>
</feature>
<proteinExistence type="inferred from homology"/>
<keyword evidence="2" id="KW-0732">Signal</keyword>
<evidence type="ECO:0000256" key="3">
    <source>
        <dbReference type="ARBA" id="ARBA00023002"/>
    </source>
</evidence>
<keyword evidence="9" id="KW-0413">Isomerase</keyword>
<protein>
    <submittedName>
        <fullName evidence="9">Protein-disulfide isomerase</fullName>
    </submittedName>
</protein>
<keyword evidence="3" id="KW-0560">Oxidoreductase</keyword>
<accession>A0A3N4RNJ4</accession>
<evidence type="ECO:0000256" key="2">
    <source>
        <dbReference type="ARBA" id="ARBA00022729"/>
    </source>
</evidence>
<keyword evidence="4" id="KW-1015">Disulfide bond</keyword>
<organism evidence="9 10">
    <name type="scientific">Kitasatospora cineracea</name>
    <dbReference type="NCBI Taxonomy" id="88074"/>
    <lineage>
        <taxon>Bacteria</taxon>
        <taxon>Bacillati</taxon>
        <taxon>Actinomycetota</taxon>
        <taxon>Actinomycetes</taxon>
        <taxon>Kitasatosporales</taxon>
        <taxon>Streptomycetaceae</taxon>
        <taxon>Kitasatospora</taxon>
    </lineage>
</organism>
<dbReference type="Pfam" id="PF13462">
    <property type="entry name" value="Thioredoxin_4"/>
    <property type="match status" value="1"/>
</dbReference>
<evidence type="ECO:0000256" key="6">
    <source>
        <dbReference type="SAM" id="MobiDB-lite"/>
    </source>
</evidence>
<evidence type="ECO:0000256" key="4">
    <source>
        <dbReference type="ARBA" id="ARBA00023157"/>
    </source>
</evidence>
<comment type="caution">
    <text evidence="9">The sequence shown here is derived from an EMBL/GenBank/DDBJ whole genome shotgun (WGS) entry which is preliminary data.</text>
</comment>
<reference evidence="9 10" key="1">
    <citation type="submission" date="2018-11" db="EMBL/GenBank/DDBJ databases">
        <title>Sequencing the genomes of 1000 actinobacteria strains.</title>
        <authorList>
            <person name="Klenk H.-P."/>
        </authorList>
    </citation>
    <scope>NUCLEOTIDE SEQUENCE [LARGE SCALE GENOMIC DNA]</scope>
    <source>
        <strain evidence="9 10">DSM 44781</strain>
    </source>
</reference>
<dbReference type="PANTHER" id="PTHR13887">
    <property type="entry name" value="GLUTATHIONE S-TRANSFERASE KAPPA"/>
    <property type="match status" value="1"/>
</dbReference>
<feature type="domain" description="Thioredoxin" evidence="8">
    <location>
        <begin position="86"/>
        <end position="291"/>
    </location>
</feature>
<dbReference type="GO" id="GO:0016491">
    <property type="term" value="F:oxidoreductase activity"/>
    <property type="evidence" value="ECO:0007669"/>
    <property type="project" value="UniProtKB-KW"/>
</dbReference>
<dbReference type="InterPro" id="IPR036249">
    <property type="entry name" value="Thioredoxin-like_sf"/>
</dbReference>
<dbReference type="InterPro" id="IPR012336">
    <property type="entry name" value="Thioredoxin-like_fold"/>
</dbReference>
<dbReference type="SUPFAM" id="SSF52833">
    <property type="entry name" value="Thioredoxin-like"/>
    <property type="match status" value="1"/>
</dbReference>
<name>A0A3N4RNJ4_9ACTN</name>
<keyword evidence="7" id="KW-0472">Membrane</keyword>
<dbReference type="EMBL" id="RKQG01000002">
    <property type="protein sequence ID" value="RPE28540.1"/>
    <property type="molecule type" value="Genomic_DNA"/>
</dbReference>
<dbReference type="PANTHER" id="PTHR13887:SF14">
    <property type="entry name" value="DISULFIDE BOND FORMATION PROTEIN D"/>
    <property type="match status" value="1"/>
</dbReference>
<dbReference type="PROSITE" id="PS51352">
    <property type="entry name" value="THIOREDOXIN_2"/>
    <property type="match status" value="1"/>
</dbReference>
<evidence type="ECO:0000256" key="7">
    <source>
        <dbReference type="SAM" id="Phobius"/>
    </source>
</evidence>
<sequence length="297" mass="31169">MLKTTAAKPATRADPAPPRSPEPARTRPDPLGFHMYPSWVPDYRSSAALEALERRLRHSRLLNVVLAAVCVFLLVVALAGGGSRKVAGSVPAPAATGGASAGATAQRTTAADSLARRDPADRMALGPADAPVVMVEYADLRCPYCALFSQQTLPALLSEYVDTGRVRYEFRDLAFFGDQSVDGAVALHAAADQGRFREYLTTLYGAAPDHGHPDLPKEKLLGFARTAGVPDLAAFETALGDADLRAAVTTATEQAQGLGVTSVPFFVVGDRVLSGAQPADAFRELLDGALAKAGGTR</sequence>
<comment type="similarity">
    <text evidence="1">Belongs to the thioredoxin family. DsbA subfamily.</text>
</comment>
<keyword evidence="10" id="KW-1185">Reference proteome</keyword>